<dbReference type="InterPro" id="IPR003347">
    <property type="entry name" value="JmjC_dom"/>
</dbReference>
<dbReference type="KEGG" id="qsa:O6P43_020496"/>
<reference evidence="9" key="1">
    <citation type="journal article" date="2023" name="Science">
        <title>Elucidation of the pathway for biosynthesis of saponin adjuvants from the soapbark tree.</title>
        <authorList>
            <person name="Reed J."/>
            <person name="Orme A."/>
            <person name="El-Demerdash A."/>
            <person name="Owen C."/>
            <person name="Martin L.B.B."/>
            <person name="Misra R.C."/>
            <person name="Kikuchi S."/>
            <person name="Rejzek M."/>
            <person name="Martin A.C."/>
            <person name="Harkess A."/>
            <person name="Leebens-Mack J."/>
            <person name="Louveau T."/>
            <person name="Stephenson M.J."/>
            <person name="Osbourn A."/>
        </authorList>
    </citation>
    <scope>NUCLEOTIDE SEQUENCE</scope>
    <source>
        <strain evidence="9">S10</strain>
    </source>
</reference>
<evidence type="ECO:0000259" key="7">
    <source>
        <dbReference type="PROSITE" id="PS51184"/>
    </source>
</evidence>
<feature type="region of interest" description="Disordered" evidence="6">
    <location>
        <begin position="177"/>
        <end position="243"/>
    </location>
</feature>
<sequence>MGKEKEEEVLVEPTEELRCKKNDGKSWRCHHWRIHDKSFCEKHYFQYLKSMDKHKKNQGGGLKNAKPQKGKRVVSKMSHDNDSQEEEEEQEVIPQKKSRSGSGNSVGKSEMVRGFSSGRKIMKKTRAREKCEEEEEEEEEQKNNMKRVKLREESENNLLNLERRDAKDKVFMNEKKRVKVEKDSEEEGEESLSKKGSKDGFEGMLSDRKARNREKLKRMIQVEEDEDKERRKSGTKNGLVDGRGRITSNGKEYGYQMCHQCQISGRRVVSCRKCKRKRFCGPCIKRWYPRISEEAIAECCPFCQGICNCKACLRRNDNIMDSESLEMATNRDERIKRLKHLIQILYPFLKQFDHEQQLEKEAESKIQGLSLTELEVPLADCSMDERVYCNNCKTSIVDFHRSCPKCSYDLCLTCCREIRDNCFQDGGDEMLEQHIDEEKSHLQGEALCLPSYGEEPSNVCPDSCSNDARRPMHVWGAKKNGVIPCPPKDRDGCGHDCLQLKCIFPQYWVSDLRTEVERLVKIHKLGNMPGVPEQCTSCFKSNCEIDSCDVKLRKAASREDSSDNCLYCPAATDIKCGDLEHFQRHWFKGEPVIVREVLELTSGLSWEPMVMWRALREVTYTGSSHLAETAIDCLDWCEVEINIHKFFKGYSEGRAHRNSWPEMVKLKDWPPSTLFEERLPRHGAEFISALPYKEYTHPRSGILNVAAKFPKEMLKPDLGPKTYIAYGFAEELGRGDSVTKLHCDMSDAINVLTHTAEVTLYSQQLAKIEKLKRKHAAEDERELFGTMQKDDLEVEKCPSKWEGNSRSEPEMVSCLEGPPSQNSMLESDESCRMPEHADPSYNGIIEENVDAVASNVKHNSSQAGAVTGDQNLSANNDKTNYPGKVTVPGEEVPMISSLVSPDCLKGEEDMKNLSTVNKANMLSIDPKKEDCSLVTIMKTEEAQKEDSISSVTQRKSGEIIRIISDRTDENPATSSDKKADIDVGEATEPKEGRVSAHRQKKVVNFMENVDLKSESSLMSSELQKEGKGQIEEVKEGDNVFSNERAIKKQDDGSVSPVVGSTNELGGTELTEGGALWDIFRRQDVPKLHEYLRKHFREFRHINCSPVEQVVHPIHDQVFYLTSHHKRKLREEFGIEPWTFVQKLGEAVIIPAGCPHQVRNLKSCIKVALDFVSPENIQECIRLTEEFRHLPSSHKAKEDKLEIFLQPDDLAINSIKLQMGEN</sequence>
<keyword evidence="3" id="KW-0479">Metal-binding</keyword>
<feature type="region of interest" description="Disordered" evidence="6">
    <location>
        <begin position="799"/>
        <end position="826"/>
    </location>
</feature>
<dbReference type="GO" id="GO:0032454">
    <property type="term" value="F:histone H3K9 demethylase activity"/>
    <property type="evidence" value="ECO:0007669"/>
    <property type="project" value="InterPro"/>
</dbReference>
<dbReference type="SMART" id="SM00558">
    <property type="entry name" value="JmjC"/>
    <property type="match status" value="1"/>
</dbReference>
<dbReference type="GO" id="GO:0003712">
    <property type="term" value="F:transcription coregulator activity"/>
    <property type="evidence" value="ECO:0007669"/>
    <property type="project" value="TreeGrafter"/>
</dbReference>
<evidence type="ECO:0000256" key="2">
    <source>
        <dbReference type="ARBA" id="ARBA00006801"/>
    </source>
</evidence>
<dbReference type="Proteomes" id="UP001163823">
    <property type="component" value="Chromosome 8"/>
</dbReference>
<feature type="region of interest" description="Disordered" evidence="6">
    <location>
        <begin position="862"/>
        <end position="888"/>
    </location>
</feature>
<feature type="compositionally biased region" description="Basic and acidic residues" evidence="6">
    <location>
        <begin position="799"/>
        <end position="809"/>
    </location>
</feature>
<evidence type="ECO:0000313" key="9">
    <source>
        <dbReference type="EMBL" id="KAJ7959991.1"/>
    </source>
</evidence>
<dbReference type="GO" id="GO:0031490">
    <property type="term" value="F:chromatin DNA binding"/>
    <property type="evidence" value="ECO:0007669"/>
    <property type="project" value="TreeGrafter"/>
</dbReference>
<evidence type="ECO:0000259" key="8">
    <source>
        <dbReference type="PROSITE" id="PS51667"/>
    </source>
</evidence>
<feature type="domain" description="JmjC" evidence="7">
    <location>
        <begin position="698"/>
        <end position="1187"/>
    </location>
</feature>
<keyword evidence="4" id="KW-0539">Nucleus</keyword>
<feature type="compositionally biased region" description="Polar residues" evidence="6">
    <location>
        <begin position="862"/>
        <end position="879"/>
    </location>
</feature>
<feature type="compositionally biased region" description="Basic and acidic residues" evidence="6">
    <location>
        <begin position="966"/>
        <end position="994"/>
    </location>
</feature>
<evidence type="ECO:0000313" key="10">
    <source>
        <dbReference type="Proteomes" id="UP001163823"/>
    </source>
</evidence>
<feature type="region of interest" description="Disordered" evidence="6">
    <location>
        <begin position="966"/>
        <end position="997"/>
    </location>
</feature>
<comment type="subcellular location">
    <subcellularLocation>
        <location evidence="1">Nucleus</location>
    </subcellularLocation>
</comment>
<dbReference type="PROSITE" id="PS51184">
    <property type="entry name" value="JMJC"/>
    <property type="match status" value="1"/>
</dbReference>
<proteinExistence type="inferred from homology"/>
<dbReference type="PANTHER" id="PTHR12549">
    <property type="entry name" value="JMJC DOMAIN-CONTAINING HISTONE DEMETHYLATION PROTEIN"/>
    <property type="match status" value="1"/>
</dbReference>
<dbReference type="FunFam" id="2.60.120.650:FF:000033">
    <property type="entry name" value="Transcription factor jumonji (JmjC) domain-containing protein"/>
    <property type="match status" value="1"/>
</dbReference>
<dbReference type="PROSITE" id="PS51667">
    <property type="entry name" value="WRC"/>
    <property type="match status" value="1"/>
</dbReference>
<evidence type="ECO:0000256" key="3">
    <source>
        <dbReference type="ARBA" id="ARBA00022723"/>
    </source>
</evidence>
<comment type="similarity">
    <text evidence="2">Belongs to the JARID1 histone demethylase family.</text>
</comment>
<protein>
    <submittedName>
        <fullName evidence="9">Lysine-specific demethylase JMJ25</fullName>
    </submittedName>
</protein>
<feature type="domain" description="WRC" evidence="8">
    <location>
        <begin position="13"/>
        <end position="57"/>
    </location>
</feature>
<dbReference type="GO" id="GO:0006357">
    <property type="term" value="P:regulation of transcription by RNA polymerase II"/>
    <property type="evidence" value="ECO:0007669"/>
    <property type="project" value="TreeGrafter"/>
</dbReference>
<comment type="caution">
    <text evidence="9">The sequence shown here is derived from an EMBL/GenBank/DDBJ whole genome shotgun (WGS) entry which is preliminary data.</text>
</comment>
<dbReference type="AlphaFoldDB" id="A0AAD7LKS8"/>
<comment type="caution">
    <text evidence="5">Lacks conserved residue(s) required for the propagation of feature annotation.</text>
</comment>
<accession>A0AAD7LKS8</accession>
<dbReference type="Gene3D" id="2.60.120.650">
    <property type="entry name" value="Cupin"/>
    <property type="match status" value="2"/>
</dbReference>
<dbReference type="Pfam" id="PF08879">
    <property type="entry name" value="WRC"/>
    <property type="match status" value="1"/>
</dbReference>
<dbReference type="InterPro" id="IPR045109">
    <property type="entry name" value="LSDs-like"/>
</dbReference>
<name>A0AAD7LKS8_QUISA</name>
<dbReference type="SUPFAM" id="SSF51197">
    <property type="entry name" value="Clavaminate synthase-like"/>
    <property type="match status" value="1"/>
</dbReference>
<evidence type="ECO:0000256" key="1">
    <source>
        <dbReference type="ARBA" id="ARBA00004123"/>
    </source>
</evidence>
<gene>
    <name evidence="9" type="ORF">O6P43_020496</name>
</gene>
<organism evidence="9 10">
    <name type="scientific">Quillaja saponaria</name>
    <name type="common">Soap bark tree</name>
    <dbReference type="NCBI Taxonomy" id="32244"/>
    <lineage>
        <taxon>Eukaryota</taxon>
        <taxon>Viridiplantae</taxon>
        <taxon>Streptophyta</taxon>
        <taxon>Embryophyta</taxon>
        <taxon>Tracheophyta</taxon>
        <taxon>Spermatophyta</taxon>
        <taxon>Magnoliopsida</taxon>
        <taxon>eudicotyledons</taxon>
        <taxon>Gunneridae</taxon>
        <taxon>Pentapetalae</taxon>
        <taxon>rosids</taxon>
        <taxon>fabids</taxon>
        <taxon>Fabales</taxon>
        <taxon>Quillajaceae</taxon>
        <taxon>Quillaja</taxon>
    </lineage>
</organism>
<dbReference type="GO" id="GO:0000118">
    <property type="term" value="C:histone deacetylase complex"/>
    <property type="evidence" value="ECO:0007669"/>
    <property type="project" value="TreeGrafter"/>
</dbReference>
<evidence type="ECO:0000256" key="6">
    <source>
        <dbReference type="SAM" id="MobiDB-lite"/>
    </source>
</evidence>
<feature type="region of interest" description="Disordered" evidence="6">
    <location>
        <begin position="52"/>
        <end position="161"/>
    </location>
</feature>
<dbReference type="PANTHER" id="PTHR12549:SF11">
    <property type="entry name" value="LYSINE-SPECIFIC DEMETHYLASE JMJ25"/>
    <property type="match status" value="1"/>
</dbReference>
<evidence type="ECO:0000256" key="4">
    <source>
        <dbReference type="ARBA" id="ARBA00023242"/>
    </source>
</evidence>
<keyword evidence="10" id="KW-1185">Reference proteome</keyword>
<evidence type="ECO:0000256" key="5">
    <source>
        <dbReference type="PROSITE-ProRule" id="PRU01002"/>
    </source>
</evidence>
<dbReference type="GO" id="GO:0046872">
    <property type="term" value="F:metal ion binding"/>
    <property type="evidence" value="ECO:0007669"/>
    <property type="project" value="UniProtKB-KW"/>
</dbReference>
<dbReference type="InterPro" id="IPR014977">
    <property type="entry name" value="WRC_dom"/>
</dbReference>
<dbReference type="GO" id="GO:0000785">
    <property type="term" value="C:chromatin"/>
    <property type="evidence" value="ECO:0007669"/>
    <property type="project" value="TreeGrafter"/>
</dbReference>
<feature type="compositionally biased region" description="Basic and acidic residues" evidence="6">
    <location>
        <begin position="191"/>
        <end position="209"/>
    </location>
</feature>
<dbReference type="EMBL" id="JARAOO010000008">
    <property type="protein sequence ID" value="KAJ7959991.1"/>
    <property type="molecule type" value="Genomic_DNA"/>
</dbReference>
<dbReference type="Pfam" id="PF02373">
    <property type="entry name" value="JmjC"/>
    <property type="match status" value="1"/>
</dbReference>